<gene>
    <name evidence="3" type="ORF">TCM_020719</name>
</gene>
<dbReference type="HOGENOM" id="CLU_2101345_0_0_1"/>
<dbReference type="Gene3D" id="3.40.50.300">
    <property type="entry name" value="P-loop containing nucleotide triphosphate hydrolases"/>
    <property type="match status" value="1"/>
</dbReference>
<reference evidence="3 4" key="1">
    <citation type="journal article" date="2013" name="Genome Biol.">
        <title>The genome sequence of the most widely cultivated cacao type and its use to identify candidate genes regulating pod color.</title>
        <authorList>
            <person name="Motamayor J.C."/>
            <person name="Mockaitis K."/>
            <person name="Schmutz J."/>
            <person name="Haiminen N."/>
            <person name="Iii D.L."/>
            <person name="Cornejo O."/>
            <person name="Findley S.D."/>
            <person name="Zheng P."/>
            <person name="Utro F."/>
            <person name="Royaert S."/>
            <person name="Saski C."/>
            <person name="Jenkins J."/>
            <person name="Podicheti R."/>
            <person name="Zhao M."/>
            <person name="Scheffler B.E."/>
            <person name="Stack J.C."/>
            <person name="Feltus F.A."/>
            <person name="Mustiga G.M."/>
            <person name="Amores F."/>
            <person name="Phillips W."/>
            <person name="Marelli J.P."/>
            <person name="May G.D."/>
            <person name="Shapiro H."/>
            <person name="Ma J."/>
            <person name="Bustamante C.D."/>
            <person name="Schnell R.J."/>
            <person name="Main D."/>
            <person name="Gilbert D."/>
            <person name="Parida L."/>
            <person name="Kuhn D.N."/>
        </authorList>
    </citation>
    <scope>NUCLEOTIDE SEQUENCE [LARGE SCALE GENOMIC DNA]</scope>
    <source>
        <strain evidence="4">cv. Matina 1-6</strain>
    </source>
</reference>
<protein>
    <recommendedName>
        <fullName evidence="1">Sulfotransferase</fullName>
        <ecNumber evidence="1">2.8.2.-</ecNumber>
    </recommendedName>
</protein>
<feature type="domain" description="Sulfotransferase" evidence="2">
    <location>
        <begin position="2"/>
        <end position="75"/>
    </location>
</feature>
<name>A0A061ELB6_THECC</name>
<keyword evidence="1" id="KW-0808">Transferase</keyword>
<evidence type="ECO:0000313" key="3">
    <source>
        <dbReference type="EMBL" id="EOY05820.1"/>
    </source>
</evidence>
<organism evidence="3 4">
    <name type="scientific">Theobroma cacao</name>
    <name type="common">Cacao</name>
    <name type="synonym">Cocoa</name>
    <dbReference type="NCBI Taxonomy" id="3641"/>
    <lineage>
        <taxon>Eukaryota</taxon>
        <taxon>Viridiplantae</taxon>
        <taxon>Streptophyta</taxon>
        <taxon>Embryophyta</taxon>
        <taxon>Tracheophyta</taxon>
        <taxon>Spermatophyta</taxon>
        <taxon>Magnoliopsida</taxon>
        <taxon>eudicotyledons</taxon>
        <taxon>Gunneridae</taxon>
        <taxon>Pentapetalae</taxon>
        <taxon>rosids</taxon>
        <taxon>malvids</taxon>
        <taxon>Malvales</taxon>
        <taxon>Malvaceae</taxon>
        <taxon>Byttnerioideae</taxon>
        <taxon>Theobroma</taxon>
    </lineage>
</organism>
<dbReference type="Pfam" id="PF00685">
    <property type="entry name" value="Sulfotransfer_1"/>
    <property type="match status" value="1"/>
</dbReference>
<sequence>MKTGTVWLKALSFSIATRTQFNNSISPLQTTFTPECIPFLDYVEYAASQVQRFPLLATHVPYTCLPKSATGNNIKELKEGDLISVEQAFELYCKEISLWTLSGACIGILARKLRTS</sequence>
<keyword evidence="4" id="KW-1185">Reference proteome</keyword>
<dbReference type="InterPro" id="IPR000863">
    <property type="entry name" value="Sulfotransferase_dom"/>
</dbReference>
<dbReference type="eggNOG" id="KOG1584">
    <property type="taxonomic scope" value="Eukaryota"/>
</dbReference>
<proteinExistence type="inferred from homology"/>
<dbReference type="Proteomes" id="UP000026915">
    <property type="component" value="Chromosome 4"/>
</dbReference>
<evidence type="ECO:0000313" key="4">
    <source>
        <dbReference type="Proteomes" id="UP000026915"/>
    </source>
</evidence>
<dbReference type="Gramene" id="EOY05820">
    <property type="protein sequence ID" value="EOY05820"/>
    <property type="gene ID" value="TCM_020719"/>
</dbReference>
<accession>A0A061ELB6</accession>
<comment type="similarity">
    <text evidence="1">Belongs to the sulfotransferase 1 family.</text>
</comment>
<evidence type="ECO:0000256" key="1">
    <source>
        <dbReference type="RuleBase" id="RU361155"/>
    </source>
</evidence>
<dbReference type="EC" id="2.8.2.-" evidence="1"/>
<dbReference type="InParanoid" id="A0A061ELB6"/>
<dbReference type="AlphaFoldDB" id="A0A061ELB6"/>
<evidence type="ECO:0000259" key="2">
    <source>
        <dbReference type="Pfam" id="PF00685"/>
    </source>
</evidence>
<dbReference type="GO" id="GO:0008146">
    <property type="term" value="F:sulfotransferase activity"/>
    <property type="evidence" value="ECO:0007669"/>
    <property type="project" value="InterPro"/>
</dbReference>
<dbReference type="InterPro" id="IPR027417">
    <property type="entry name" value="P-loop_NTPase"/>
</dbReference>
<dbReference type="EMBL" id="CM001882">
    <property type="protein sequence ID" value="EOY05820.1"/>
    <property type="molecule type" value="Genomic_DNA"/>
</dbReference>